<dbReference type="PROSITE" id="PS00509">
    <property type="entry name" value="RAS_GTPASE_ACTIV_1"/>
    <property type="match status" value="1"/>
</dbReference>
<proteinExistence type="predicted"/>
<evidence type="ECO:0000313" key="6">
    <source>
        <dbReference type="EMBL" id="CEP10668.1"/>
    </source>
</evidence>
<dbReference type="Pfam" id="PF13716">
    <property type="entry name" value="CRAL_TRIO_2"/>
    <property type="match status" value="1"/>
</dbReference>
<dbReference type="InterPro" id="IPR036865">
    <property type="entry name" value="CRAL-TRIO_dom_sf"/>
</dbReference>
<dbReference type="PROSITE" id="PS50191">
    <property type="entry name" value="CRAL_TRIO"/>
    <property type="match status" value="1"/>
</dbReference>
<dbReference type="Gene3D" id="1.10.506.10">
    <property type="entry name" value="GTPase Activation - p120gap, domain 1"/>
    <property type="match status" value="2"/>
</dbReference>
<dbReference type="Pfam" id="PF00616">
    <property type="entry name" value="RasGAP"/>
    <property type="match status" value="1"/>
</dbReference>
<dbReference type="InterPro" id="IPR001251">
    <property type="entry name" value="CRAL-TRIO_dom"/>
</dbReference>
<dbReference type="PANTHER" id="PTHR10194">
    <property type="entry name" value="RAS GTPASE-ACTIVATING PROTEINS"/>
    <property type="match status" value="1"/>
</dbReference>
<protein>
    <recommendedName>
        <fullName evidence="8">Ras-GAP domain-containing protein</fullName>
    </recommendedName>
</protein>
<dbReference type="InterPro" id="IPR054071">
    <property type="entry name" value="PH_NF1"/>
</dbReference>
<evidence type="ECO:0000256" key="2">
    <source>
        <dbReference type="ARBA" id="ARBA00022553"/>
    </source>
</evidence>
<dbReference type="CDD" id="cd00170">
    <property type="entry name" value="SEC14"/>
    <property type="match status" value="1"/>
</dbReference>
<organism evidence="6 7">
    <name type="scientific">Parasitella parasitica</name>
    <dbReference type="NCBI Taxonomy" id="35722"/>
    <lineage>
        <taxon>Eukaryota</taxon>
        <taxon>Fungi</taxon>
        <taxon>Fungi incertae sedis</taxon>
        <taxon>Mucoromycota</taxon>
        <taxon>Mucoromycotina</taxon>
        <taxon>Mucoromycetes</taxon>
        <taxon>Mucorales</taxon>
        <taxon>Mucorineae</taxon>
        <taxon>Mucoraceae</taxon>
        <taxon>Parasitella</taxon>
    </lineage>
</organism>
<dbReference type="Gene3D" id="2.30.29.30">
    <property type="entry name" value="Pleckstrin-homology domain (PH domain)/Phosphotyrosine-binding domain (PTB)"/>
    <property type="match status" value="1"/>
</dbReference>
<dbReference type="InterPro" id="IPR023152">
    <property type="entry name" value="RasGAP_CS"/>
</dbReference>
<dbReference type="InterPro" id="IPR001936">
    <property type="entry name" value="RasGAP_dom"/>
</dbReference>
<keyword evidence="7" id="KW-1185">Reference proteome</keyword>
<feature type="domain" description="CRAL-TRIO" evidence="5">
    <location>
        <begin position="1613"/>
        <end position="1768"/>
    </location>
</feature>
<dbReference type="InterPro" id="IPR016024">
    <property type="entry name" value="ARM-type_fold"/>
</dbReference>
<dbReference type="Proteomes" id="UP000054107">
    <property type="component" value="Unassembled WGS sequence"/>
</dbReference>
<dbReference type="CDD" id="cd05392">
    <property type="entry name" value="RasGAP_Neurofibromin_like"/>
    <property type="match status" value="1"/>
</dbReference>
<accession>A0A0B7N5F0</accession>
<keyword evidence="2" id="KW-0597">Phosphoprotein</keyword>
<name>A0A0B7N5F0_9FUNG</name>
<feature type="region of interest" description="Disordered" evidence="3">
    <location>
        <begin position="120"/>
        <end position="162"/>
    </location>
</feature>
<evidence type="ECO:0000259" key="4">
    <source>
        <dbReference type="PROSITE" id="PS50018"/>
    </source>
</evidence>
<feature type="domain" description="Ras-GAP" evidence="4">
    <location>
        <begin position="1277"/>
        <end position="1473"/>
    </location>
</feature>
<dbReference type="GO" id="GO:0005096">
    <property type="term" value="F:GTPase activator activity"/>
    <property type="evidence" value="ECO:0007669"/>
    <property type="project" value="UniProtKB-KW"/>
</dbReference>
<dbReference type="InterPro" id="IPR039360">
    <property type="entry name" value="Ras_GTPase"/>
</dbReference>
<dbReference type="PROSITE" id="PS50018">
    <property type="entry name" value="RAS_GTPASE_ACTIV_2"/>
    <property type="match status" value="1"/>
</dbReference>
<dbReference type="SMART" id="SM00323">
    <property type="entry name" value="RasGAP"/>
    <property type="match status" value="1"/>
</dbReference>
<dbReference type="STRING" id="35722.A0A0B7N5F0"/>
<dbReference type="SUPFAM" id="SSF48350">
    <property type="entry name" value="GTPase activation domain, GAP"/>
    <property type="match status" value="1"/>
</dbReference>
<dbReference type="InterPro" id="IPR008936">
    <property type="entry name" value="Rho_GTPase_activation_prot"/>
</dbReference>
<dbReference type="SUPFAM" id="SSF52087">
    <property type="entry name" value="CRAL/TRIO domain"/>
    <property type="match status" value="1"/>
</dbReference>
<feature type="compositionally biased region" description="Polar residues" evidence="3">
    <location>
        <begin position="140"/>
        <end position="150"/>
    </location>
</feature>
<dbReference type="OrthoDB" id="28245at2759"/>
<dbReference type="PANTHER" id="PTHR10194:SF142">
    <property type="entry name" value="NEUROFIBROMIN"/>
    <property type="match status" value="1"/>
</dbReference>
<dbReference type="SUPFAM" id="SSF48371">
    <property type="entry name" value="ARM repeat"/>
    <property type="match status" value="2"/>
</dbReference>
<dbReference type="InterPro" id="IPR011993">
    <property type="entry name" value="PH-like_dom_sf"/>
</dbReference>
<evidence type="ECO:0008006" key="8">
    <source>
        <dbReference type="Google" id="ProtNLM"/>
    </source>
</evidence>
<dbReference type="Pfam" id="PF21877">
    <property type="entry name" value="PH_NF1"/>
    <property type="match status" value="1"/>
</dbReference>
<dbReference type="EMBL" id="LN724646">
    <property type="protein sequence ID" value="CEP10668.1"/>
    <property type="molecule type" value="Genomic_DNA"/>
</dbReference>
<reference evidence="6 7" key="1">
    <citation type="submission" date="2014-09" db="EMBL/GenBank/DDBJ databases">
        <authorList>
            <person name="Ellenberger Sabrina"/>
        </authorList>
    </citation>
    <scope>NUCLEOTIDE SEQUENCE [LARGE SCALE GENOMIC DNA]</scope>
    <source>
        <strain evidence="6 7">CBS 412.66</strain>
    </source>
</reference>
<evidence type="ECO:0000256" key="3">
    <source>
        <dbReference type="SAM" id="MobiDB-lite"/>
    </source>
</evidence>
<dbReference type="Gene3D" id="3.40.525.10">
    <property type="entry name" value="CRAL-TRIO lipid binding domain"/>
    <property type="match status" value="1"/>
</dbReference>
<keyword evidence="1" id="KW-0343">GTPase activation</keyword>
<sequence length="2633" mass="296873">MERNLMPLKVILLSNKRNYYRIFELSNDQVLTKAFVLFTFDVSVAALIELSKYRLPTIATTIVTVIENVFKWMFIQSPLSRNDDIVPKDVLQSQLFLLRMLSACMQHHWNYCQDVDGKAHKKKHQNGTESPIRPSLNRVDGTTPQHSSWSPPDGIPTVPIDPPPLEDNLAKHIVHVMSRFIYQIGILDEKEHGIVANHAASACSTETYTTFNGQQLPTSLMVDIYRAASRVVAYVSASNWSITFAKIKNRISYLTTTQEENPEVTDVMLLECASLNCKRLSMVLTELCSSALHLRKAAQLFIAVMLRRAIWNWIENYTAEFTMLCHNQTRIDGSPEILFDIFNSLADTTKRKAIFWPVQTMLLVLCPDIMISQSFSGGRVQNKKSAFFGSLRKAMKGDRMGELAAICYVDLCRAATYVSKDDMTAIRQVVPDVENELIEKLFDIQRPADVDSLSTSLGVFIDHRSLMADCIVAMFRLDTQKTIHSLIPTCFDQGAPTIFKLSVVKAAVAIASEDNSLPWIPSISELYIPLCTRIRKLFLEFYTRDLKADASSVSSRKTLATNLVDKRSNRKDGRTAAQERFELILDVLRLYQTDPKLAIQGEVEDRFDQNAALMVAITNCLRDQSACVRDAAAECLYKLHAPDNIILWGLPDKFMESFWKISSQVLFTLAKQLLDNRERESGLRKLLDLLKRLLTSRNKFLEKHRDAATFGIDTRERLQASIGLEVALLVLLCSYDTDICTLSIDCFGLLCTEVHLTERLDDSQPSSITIVENISCYTELTSHSGVVTGRKSQQRRIRRLLRMINHSSPGMLAAWEEAWKRWKFMTPLIARLPDESRDDGSFFDSSRKLGGSTWHDKLRNTSSRQLMTPTSSSTRLEMMDDDRSSEWQNYAGFLAALGGVCLMTESSVPPSPSSSIRSRPNDSPSYNKHILAPIESVTMVDKFVMDMVDLLACDNLIVREWVREILGNDLSPALYHIMFRYLESTLTKCFGPDNNDPICSPRYNLFVEQAISVLKQVLDRLSEKTNNLFTVDFSTLINQYALYLNKLGTNQLSIKIKIKMCQLVEVLMSKKDSVTLRQEFKLRNKLLEIIVEWTSDFSLKPDNISQSSNYEASQVEKLQSDLDIACLKTIVALLHHLPLQPSEPVVESDALAIKSRIFYKYFTYFFKLLNRCRVSEIENSQTRSYDSQFRTGSELAPLKNYTILALSNLLSANVDAGLKYSFSMGYHEDTRTRSAFMEVLTNILNQGTEFDTLAETMLVQNDLRIVLSLCEVCPSSDIDDVANALLACFASRNKTMSLLKAVIEREVETTENETDLFRKTSIATRLLSVYAKNNGADYVRSVLLPVFQKLSERPREDKCFELDPTKIGPDEDVSKNRNNVIEATEMFLNAICDSVNDAPRSFREICHCILTSVREQFPEAKYTAVGSFIFLRFFCPAIVSPETEGLIKNTVSISREMRRGFLIATKVIQNLANNVLFGAKETYMIVLNDFLTSNIYKVASFLREIANVPAENSSEEPVELPQMNEKSYAMIHRVLADNVERISRDMASRHRASDQDPDSVNAWKPDFDKFANLLAQLGRPPEVIQKESVGSRSYVYAASNQLYADFMRRNSHRSVELIVSKNIFYEGGVSKAGRPVFYLIMRHINADNIDFELLIYHVLQTLERASNRHYELLIDFTRFCRLNEIPGQWVHQLMQILSEDKSDNIAVCHMFNPNTYLRTFIQKLARPLLHKFTKRIVFAVTQAELHEHIIPSEIRLPQSTIGLETDPSAVFFPVNKILKYTTHLPVTVKVSAEYVQIMTVRKQEIFYGLSAVTNDICHISEIEDIGIVHHERSPSDTSQDFSYRCTRENILMTFNSPKKEAIINTIRHSKRRYDMSRPANISERTIQPNDVPGRLLNMALLNLGSDDPILRLSSYNLLYALSRLLLDLCLPANSTEFIVNISEKIAATEPSLTMEFLNECVLGYGKSEQGLRYLCLLYMIPWLPNLSLYCGRSPQDTVKTKELLRLLIDLTLTGEMSKLIQAKIWKTIAKVDDILNLVIDTFILVSNEHGVGSMQAEALADTLVTLSNVTVRSKLTSYLRKIIHRTSFKPTRSLTDHPSWPEIAILVRFILMLSFNNRGPVKRVVPELFHIVSLIAGVGSTVVRASVHGVVVNMIQSLCTSMPLSAANVKKLQLLLIELSESKSRLLFGLNRSNTNAFTITAETLNDTMEPISLLSLESIVSKLSEVISYAAPTTDIANFWRARWMSLVASTAFQFNPAVQPRAFIVLGYLGREEIDDDLLYQILVALRGSLAIFSDSDPNLVTSIMMCLKNVVQSLPGDSRYLLQLFWVSVALVEINTGPTFAMAVELLQSVVRALDSNGIFSGDTMIDVLLAAREPVADVARQLDHLCGVNFDSHFSFAIAGIFMKGLRYNDVKDAIYHGLHTFLNIERKQFPSDALAEESSIIETSTLGYVAGLLPLAAKNETVKDLLKIAGLTETDIDGHVLIGKTYAGIFDKFDIPDNTTALLLISLLSNMLNAADNESERLFIYGLLSEAAIAMPEVFSLIYDSLLPKMNQIVISSQTQPIIESVKSILLTACSDPVFTESNNKPSQKVLLDQLGFSALGDPTFGASSTNVFQNAKLASELMERIIS</sequence>
<gene>
    <name evidence="6" type="primary">PARPA_04396.1 scaffold 12915</name>
</gene>
<evidence type="ECO:0000259" key="5">
    <source>
        <dbReference type="PROSITE" id="PS50191"/>
    </source>
</evidence>
<evidence type="ECO:0000313" key="7">
    <source>
        <dbReference type="Proteomes" id="UP000054107"/>
    </source>
</evidence>
<evidence type="ECO:0000256" key="1">
    <source>
        <dbReference type="ARBA" id="ARBA00022468"/>
    </source>
</evidence>